<dbReference type="GO" id="GO:0033615">
    <property type="term" value="P:mitochondrial proton-transporting ATP synthase complex assembly"/>
    <property type="evidence" value="ECO:0007669"/>
    <property type="project" value="TreeGrafter"/>
</dbReference>
<dbReference type="EC" id="3.4.24.-" evidence="6"/>
<dbReference type="EMBL" id="CAXHTB010000001">
    <property type="protein sequence ID" value="CAL0299145.1"/>
    <property type="molecule type" value="Genomic_DNA"/>
</dbReference>
<dbReference type="Pfam" id="PF09768">
    <property type="entry name" value="Peptidase_M76"/>
    <property type="match status" value="1"/>
</dbReference>
<evidence type="ECO:0000256" key="3">
    <source>
        <dbReference type="ARBA" id="ARBA00022723"/>
    </source>
</evidence>
<dbReference type="Proteomes" id="UP001497480">
    <property type="component" value="Unassembled WGS sequence"/>
</dbReference>
<keyword evidence="3 6" id="KW-0479">Metal-binding</keyword>
<dbReference type="AlphaFoldDB" id="A0AAV1VQ72"/>
<dbReference type="GO" id="GO:0005739">
    <property type="term" value="C:mitochondrion"/>
    <property type="evidence" value="ECO:0007669"/>
    <property type="project" value="GOC"/>
</dbReference>
<name>A0AAV1VQ72_LUPLU</name>
<keyword evidence="8" id="KW-1185">Reference proteome</keyword>
<keyword evidence="2 6" id="KW-0645">Protease</keyword>
<evidence type="ECO:0000256" key="1">
    <source>
        <dbReference type="ARBA" id="ARBA00009915"/>
    </source>
</evidence>
<accession>A0AAV1VQ72</accession>
<keyword evidence="5 6" id="KW-0482">Metalloprotease</keyword>
<keyword evidence="4 6" id="KW-0378">Hydrolase</keyword>
<evidence type="ECO:0000256" key="2">
    <source>
        <dbReference type="ARBA" id="ARBA00022670"/>
    </source>
</evidence>
<dbReference type="GO" id="GO:0034982">
    <property type="term" value="P:mitochondrial protein processing"/>
    <property type="evidence" value="ECO:0007669"/>
    <property type="project" value="TreeGrafter"/>
</dbReference>
<comment type="caution">
    <text evidence="7">The sequence shown here is derived from an EMBL/GenBank/DDBJ whole genome shotgun (WGS) entry which is preliminary data.</text>
</comment>
<dbReference type="PANTHER" id="PTHR21711:SF0">
    <property type="entry name" value="MITOCHONDRIAL INNER MEMBRANE PROTEASE ATP23 HOMOLOG"/>
    <property type="match status" value="1"/>
</dbReference>
<protein>
    <recommendedName>
        <fullName evidence="6">Mitochondrial inner membrane protease ATP23</fullName>
        <ecNumber evidence="6">3.4.24.-</ecNumber>
    </recommendedName>
</protein>
<organism evidence="7 8">
    <name type="scientific">Lupinus luteus</name>
    <name type="common">European yellow lupine</name>
    <dbReference type="NCBI Taxonomy" id="3873"/>
    <lineage>
        <taxon>Eukaryota</taxon>
        <taxon>Viridiplantae</taxon>
        <taxon>Streptophyta</taxon>
        <taxon>Embryophyta</taxon>
        <taxon>Tracheophyta</taxon>
        <taxon>Spermatophyta</taxon>
        <taxon>Magnoliopsida</taxon>
        <taxon>eudicotyledons</taxon>
        <taxon>Gunneridae</taxon>
        <taxon>Pentapetalae</taxon>
        <taxon>rosids</taxon>
        <taxon>fabids</taxon>
        <taxon>Fabales</taxon>
        <taxon>Fabaceae</taxon>
        <taxon>Papilionoideae</taxon>
        <taxon>50 kb inversion clade</taxon>
        <taxon>genistoids sensu lato</taxon>
        <taxon>core genistoids</taxon>
        <taxon>Genisteae</taxon>
        <taxon>Lupinus</taxon>
    </lineage>
</organism>
<evidence type="ECO:0000313" key="7">
    <source>
        <dbReference type="EMBL" id="CAL0299145.1"/>
    </source>
</evidence>
<evidence type="ECO:0000256" key="5">
    <source>
        <dbReference type="ARBA" id="ARBA00023049"/>
    </source>
</evidence>
<gene>
    <name evidence="7" type="ORF">LLUT_LOCUS205</name>
</gene>
<dbReference type="PANTHER" id="PTHR21711">
    <property type="entry name" value="MITOCHONDRIAL INNER MEMBRANE PROTEASE"/>
    <property type="match status" value="1"/>
</dbReference>
<proteinExistence type="inferred from homology"/>
<sequence>MSNKPASSVNVRRIITDEECQAMIQKSLRTPMVRFLRQQLEKAGCPIGDNFFRAVYCHQKMQGAYISGEGVTVCTNYIRIQDEVNQVVTHELIHAYDDCRASNLEWTSCAHHACSEIRAAHLSGDCHYKRELLRGFTKFGGQGKECIRRRVMQSLATNPDCAGTAAKDTIEAVWEKCYNDKQPFDREP</sequence>
<comment type="similarity">
    <text evidence="1 6">Belongs to the peptidase M76 family.</text>
</comment>
<evidence type="ECO:0000256" key="4">
    <source>
        <dbReference type="ARBA" id="ARBA00022801"/>
    </source>
</evidence>
<dbReference type="InterPro" id="IPR019165">
    <property type="entry name" value="Peptidase_M76_ATP23"/>
</dbReference>
<dbReference type="GO" id="GO:0004222">
    <property type="term" value="F:metalloendopeptidase activity"/>
    <property type="evidence" value="ECO:0007669"/>
    <property type="project" value="InterPro"/>
</dbReference>
<dbReference type="GO" id="GO:0046872">
    <property type="term" value="F:metal ion binding"/>
    <property type="evidence" value="ECO:0007669"/>
    <property type="project" value="UniProtKB-KW"/>
</dbReference>
<reference evidence="7 8" key="1">
    <citation type="submission" date="2024-03" db="EMBL/GenBank/DDBJ databases">
        <authorList>
            <person name="Martinez-Hernandez J."/>
        </authorList>
    </citation>
    <scope>NUCLEOTIDE SEQUENCE [LARGE SCALE GENOMIC DNA]</scope>
</reference>
<evidence type="ECO:0000256" key="6">
    <source>
        <dbReference type="RuleBase" id="RU364057"/>
    </source>
</evidence>
<evidence type="ECO:0000313" key="8">
    <source>
        <dbReference type="Proteomes" id="UP001497480"/>
    </source>
</evidence>